<evidence type="ECO:0000259" key="1">
    <source>
        <dbReference type="Pfam" id="PF09995"/>
    </source>
</evidence>
<name>A0A136IZN8_9PEZI</name>
<dbReference type="PANTHER" id="PTHR36151:SF3">
    <property type="entry name" value="ER-BOUND OXYGENASE MPAB_MPAB'_RUBBER OXYGENASE CATALYTIC DOMAIN-CONTAINING PROTEIN"/>
    <property type="match status" value="1"/>
</dbReference>
<sequence length="289" mass="33455">MKQPTTTTTPFEKPHIFDTIAEPEELHKYASDAIYLTGGQFAIMCQFAHPGLAEGSYKQSNFANRIMNRLKTTSRFLNAAVIGTRAEKEAIFSVIHAAHADVKGEKYYADDPELHKWTAATLFVSLVVVHDTFYGKMSRETQEKLFRESAVYGTSLRMPPGMWPATLDEFWAYWNHNIQNLQVTDWARSLCRDLLWPKNMPLWLRPTLPIARLLTMHWLPERLQQEYNLRTTPLNTAMFHTVVAWTALLYPKLPQSLKQVPTKWYIKDMKKAVKRIEETGTWYDGKGKT</sequence>
<dbReference type="GO" id="GO:0016491">
    <property type="term" value="F:oxidoreductase activity"/>
    <property type="evidence" value="ECO:0007669"/>
    <property type="project" value="InterPro"/>
</dbReference>
<dbReference type="OrthoDB" id="5131368at2759"/>
<evidence type="ECO:0000313" key="3">
    <source>
        <dbReference type="Proteomes" id="UP000070501"/>
    </source>
</evidence>
<organism evidence="2 3">
    <name type="scientific">Microdochium bolleyi</name>
    <dbReference type="NCBI Taxonomy" id="196109"/>
    <lineage>
        <taxon>Eukaryota</taxon>
        <taxon>Fungi</taxon>
        <taxon>Dikarya</taxon>
        <taxon>Ascomycota</taxon>
        <taxon>Pezizomycotina</taxon>
        <taxon>Sordariomycetes</taxon>
        <taxon>Xylariomycetidae</taxon>
        <taxon>Xylariales</taxon>
        <taxon>Microdochiaceae</taxon>
        <taxon>Microdochium</taxon>
    </lineage>
</organism>
<dbReference type="Proteomes" id="UP000070501">
    <property type="component" value="Unassembled WGS sequence"/>
</dbReference>
<gene>
    <name evidence="2" type="ORF">Micbo1qcDRAFT_120274</name>
</gene>
<accession>A0A136IZN8</accession>
<dbReference type="InterPro" id="IPR018713">
    <property type="entry name" value="MPAB/Lcp_cat_dom"/>
</dbReference>
<dbReference type="AlphaFoldDB" id="A0A136IZN8"/>
<proteinExistence type="predicted"/>
<reference evidence="3" key="1">
    <citation type="submission" date="2016-02" db="EMBL/GenBank/DDBJ databases">
        <title>Draft genome sequence of Microdochium bolleyi, a fungal endophyte of beachgrass.</title>
        <authorList>
            <consortium name="DOE Joint Genome Institute"/>
            <person name="David A.S."/>
            <person name="May G."/>
            <person name="Haridas S."/>
            <person name="Lim J."/>
            <person name="Wang M."/>
            <person name="Labutti K."/>
            <person name="Lipzen A."/>
            <person name="Barry K."/>
            <person name="Grigoriev I.V."/>
        </authorList>
    </citation>
    <scope>NUCLEOTIDE SEQUENCE [LARGE SCALE GENOMIC DNA]</scope>
    <source>
        <strain evidence="3">J235TASD1</strain>
    </source>
</reference>
<dbReference type="Pfam" id="PF09995">
    <property type="entry name" value="MPAB_Lcp_cat"/>
    <property type="match status" value="1"/>
</dbReference>
<dbReference type="PANTHER" id="PTHR36151">
    <property type="entry name" value="BLR2777 PROTEIN"/>
    <property type="match status" value="1"/>
</dbReference>
<dbReference type="EMBL" id="KQ964252">
    <property type="protein sequence ID" value="KXJ90440.1"/>
    <property type="molecule type" value="Genomic_DNA"/>
</dbReference>
<protein>
    <recommendedName>
        <fullName evidence="1">ER-bound oxygenase mpaB/mpaB'/Rubber oxygenase catalytic domain-containing protein</fullName>
    </recommendedName>
</protein>
<evidence type="ECO:0000313" key="2">
    <source>
        <dbReference type="EMBL" id="KXJ90440.1"/>
    </source>
</evidence>
<dbReference type="InParanoid" id="A0A136IZN8"/>
<feature type="domain" description="ER-bound oxygenase mpaB/mpaB'/Rubber oxygenase catalytic" evidence="1">
    <location>
        <begin position="29"/>
        <end position="246"/>
    </location>
</feature>
<keyword evidence="3" id="KW-1185">Reference proteome</keyword>